<evidence type="ECO:0000256" key="3">
    <source>
        <dbReference type="ARBA" id="ARBA00023172"/>
    </source>
</evidence>
<evidence type="ECO:0000256" key="4">
    <source>
        <dbReference type="SAM" id="MobiDB-lite"/>
    </source>
</evidence>
<dbReference type="PANTHER" id="PTHR30349">
    <property type="entry name" value="PHAGE INTEGRASE-RELATED"/>
    <property type="match status" value="1"/>
</dbReference>
<dbReference type="InterPro" id="IPR011010">
    <property type="entry name" value="DNA_brk_join_enz"/>
</dbReference>
<evidence type="ECO:0000256" key="2">
    <source>
        <dbReference type="ARBA" id="ARBA00023125"/>
    </source>
</evidence>
<accession>A0A937CSU1</accession>
<keyword evidence="1" id="KW-0229">DNA integration</keyword>
<dbReference type="Gene3D" id="1.10.150.130">
    <property type="match status" value="1"/>
</dbReference>
<dbReference type="GO" id="GO:0006310">
    <property type="term" value="P:DNA recombination"/>
    <property type="evidence" value="ECO:0007669"/>
    <property type="project" value="UniProtKB-KW"/>
</dbReference>
<dbReference type="Gene3D" id="1.10.443.10">
    <property type="entry name" value="Intergrase catalytic core"/>
    <property type="match status" value="1"/>
</dbReference>
<sequence length="484" mass="53950">MSNKLAFEQTPVAALVAARHSPSSGEISGKQQTAKKKLRRRKGTGSIFQYRGGYRAEITLPNGEHRFKDSFPSEAAADEWLRELLAQAKDAARPELGGPTQCTLAEMMWHYAHIYTINKGGAAAELNRIGHYLQGAGFALLKVVKNAGRKELVQVDWRQEQDLPCGFEEHRGKRLALREGTYKAIAELANTRVSQITKAKLESFDSLMKQEGLSGSTVQKEIALLKAMFNKAIAKWNWIGFTNPAVGIKLATPIMKFVKFTKKDEEALQASLARCDNPLFPLLVEAAISTLARRESLLRLREEDVDLDARTAHLRSKTGDVVIHLSHRGVEILRRVPVSEDGRYFPMTPSAVDNAWDAARARAGLPHLTFQDLRHIGATYYVRKGITAHVLQQLLGHKSPRQAQVYVNLVGKDVLEALDRAESSATQRGDLPPPIQGSAKEEMNRRRAQRLNAVRADSRATDQAIQKAQETVDMLIRRMRLSPT</sequence>
<evidence type="ECO:0000259" key="5">
    <source>
        <dbReference type="PROSITE" id="PS51898"/>
    </source>
</evidence>
<dbReference type="InterPro" id="IPR010998">
    <property type="entry name" value="Integrase_recombinase_N"/>
</dbReference>
<dbReference type="InterPro" id="IPR013762">
    <property type="entry name" value="Integrase-like_cat_sf"/>
</dbReference>
<dbReference type="AlphaFoldDB" id="A0A937CSU1"/>
<dbReference type="CDD" id="cd00796">
    <property type="entry name" value="INT_Rci_Hp1_C"/>
    <property type="match status" value="1"/>
</dbReference>
<dbReference type="Pfam" id="PF00589">
    <property type="entry name" value="Phage_integrase"/>
    <property type="match status" value="1"/>
</dbReference>
<keyword evidence="3" id="KW-0233">DNA recombination</keyword>
<reference evidence="6 7" key="1">
    <citation type="journal article" date="2017" name="Int. J. Syst. Evol. Microbiol.">
        <title>Ramlibacter monticola sp. nov., isolated from forest soil.</title>
        <authorList>
            <person name="Chaudhary D.K."/>
            <person name="Kim J."/>
        </authorList>
    </citation>
    <scope>NUCLEOTIDE SEQUENCE [LARGE SCALE GENOMIC DNA]</scope>
    <source>
        <strain evidence="6 7">KACC 19175</strain>
    </source>
</reference>
<protein>
    <submittedName>
        <fullName evidence="6">Site-specific integrase</fullName>
    </submittedName>
</protein>
<feature type="region of interest" description="Disordered" evidence="4">
    <location>
        <begin position="421"/>
        <end position="444"/>
    </location>
</feature>
<dbReference type="GO" id="GO:0003677">
    <property type="term" value="F:DNA binding"/>
    <property type="evidence" value="ECO:0007669"/>
    <property type="project" value="UniProtKB-KW"/>
</dbReference>
<dbReference type="RefSeq" id="WP_201674196.1">
    <property type="nucleotide sequence ID" value="NZ_JAEQNE010000002.1"/>
</dbReference>
<gene>
    <name evidence="6" type="ORF">JJ685_10560</name>
</gene>
<dbReference type="SUPFAM" id="SSF56349">
    <property type="entry name" value="DNA breaking-rejoining enzymes"/>
    <property type="match status" value="1"/>
</dbReference>
<feature type="compositionally biased region" description="Polar residues" evidence="4">
    <location>
        <begin position="21"/>
        <end position="32"/>
    </location>
</feature>
<name>A0A937CSU1_9BURK</name>
<dbReference type="EMBL" id="JAEQNE010000002">
    <property type="protein sequence ID" value="MBL0391576.1"/>
    <property type="molecule type" value="Genomic_DNA"/>
</dbReference>
<dbReference type="InterPro" id="IPR002104">
    <property type="entry name" value="Integrase_catalytic"/>
</dbReference>
<feature type="domain" description="Tyr recombinase" evidence="5">
    <location>
        <begin position="256"/>
        <end position="419"/>
    </location>
</feature>
<comment type="caution">
    <text evidence="6">The sequence shown here is derived from an EMBL/GenBank/DDBJ whole genome shotgun (WGS) entry which is preliminary data.</text>
</comment>
<dbReference type="Proteomes" id="UP000599109">
    <property type="component" value="Unassembled WGS sequence"/>
</dbReference>
<evidence type="ECO:0000256" key="1">
    <source>
        <dbReference type="ARBA" id="ARBA00022908"/>
    </source>
</evidence>
<feature type="compositionally biased region" description="Basic residues" evidence="4">
    <location>
        <begin position="33"/>
        <end position="42"/>
    </location>
</feature>
<evidence type="ECO:0000313" key="7">
    <source>
        <dbReference type="Proteomes" id="UP000599109"/>
    </source>
</evidence>
<evidence type="ECO:0000313" key="6">
    <source>
        <dbReference type="EMBL" id="MBL0391576.1"/>
    </source>
</evidence>
<keyword evidence="2" id="KW-0238">DNA-binding</keyword>
<dbReference type="InterPro" id="IPR050090">
    <property type="entry name" value="Tyrosine_recombinase_XerCD"/>
</dbReference>
<dbReference type="PANTHER" id="PTHR30349:SF94">
    <property type="entry name" value="INTEGRASE_RECOMBINASE HI_1414-RELATED"/>
    <property type="match status" value="1"/>
</dbReference>
<proteinExistence type="predicted"/>
<dbReference type="PROSITE" id="PS51898">
    <property type="entry name" value="TYR_RECOMBINASE"/>
    <property type="match status" value="1"/>
</dbReference>
<feature type="region of interest" description="Disordered" evidence="4">
    <location>
        <begin position="18"/>
        <end position="42"/>
    </location>
</feature>
<dbReference type="GO" id="GO:0015074">
    <property type="term" value="P:DNA integration"/>
    <property type="evidence" value="ECO:0007669"/>
    <property type="project" value="UniProtKB-KW"/>
</dbReference>
<organism evidence="6 7">
    <name type="scientific">Ramlibacter monticola</name>
    <dbReference type="NCBI Taxonomy" id="1926872"/>
    <lineage>
        <taxon>Bacteria</taxon>
        <taxon>Pseudomonadati</taxon>
        <taxon>Pseudomonadota</taxon>
        <taxon>Betaproteobacteria</taxon>
        <taxon>Burkholderiales</taxon>
        <taxon>Comamonadaceae</taxon>
        <taxon>Ramlibacter</taxon>
    </lineage>
</organism>
<keyword evidence="7" id="KW-1185">Reference proteome</keyword>